<dbReference type="Proteomes" id="UP000502959">
    <property type="component" value="Segment"/>
</dbReference>
<evidence type="ECO:0000313" key="2">
    <source>
        <dbReference type="Proteomes" id="UP000502959"/>
    </source>
</evidence>
<dbReference type="EMBL" id="MT230534">
    <property type="protein sequence ID" value="QIS79382.1"/>
    <property type="molecule type" value="Genomic_DNA"/>
</dbReference>
<protein>
    <submittedName>
        <fullName evidence="1">Uncharacterized protein</fullName>
    </submittedName>
</protein>
<gene>
    <name evidence="1" type="ORF">SSEM1_gp97</name>
</gene>
<evidence type="ECO:0000313" key="1">
    <source>
        <dbReference type="EMBL" id="QIS79382.1"/>
    </source>
</evidence>
<keyword evidence="2" id="KW-1185">Reference proteome</keyword>
<reference evidence="1 2" key="1">
    <citation type="submission" date="2020-03" db="EMBL/GenBank/DDBJ databases">
        <title>Complete genome sequence of Pantoea agglomerans bacteriophage vB_PagM_SSEM1.</title>
        <authorList>
            <person name="Truncaite L."/>
            <person name="Alijosius L."/>
            <person name="Petrauskaite E."/>
            <person name="Simoliunas E."/>
        </authorList>
    </citation>
    <scope>NUCLEOTIDE SEQUENCE [LARGE SCALE GENOMIC DNA]</scope>
</reference>
<proteinExistence type="predicted"/>
<sequence length="36" mass="4411">MVSGTYLVGRLFQIRFDSRFVYDSKFRFGLRFKFLL</sequence>
<name>A0A6H0DBQ5_9CAUD</name>
<organism evidence="1 2">
    <name type="scientific">Pantoea phage vB_PagM_SSEM1</name>
    <dbReference type="NCBI Taxonomy" id="2721760"/>
    <lineage>
        <taxon>Viruses</taxon>
        <taxon>Duplodnaviria</taxon>
        <taxon>Heunggongvirae</taxon>
        <taxon>Uroviricota</taxon>
        <taxon>Caudoviricetes</taxon>
        <taxon>Chaseviridae</taxon>
        <taxon>Cleopatravirinae</taxon>
        <taxon>Loessnervirus</taxon>
        <taxon>Loessnervirus SSEM1</taxon>
    </lineage>
</organism>
<accession>A0A6H0DBQ5</accession>